<dbReference type="STRING" id="1244108.SAMN05444004_104159"/>
<evidence type="ECO:0000313" key="3">
    <source>
        <dbReference type="Proteomes" id="UP000198914"/>
    </source>
</evidence>
<proteinExistence type="predicted"/>
<dbReference type="EMBL" id="FNPX01000004">
    <property type="protein sequence ID" value="SDY93720.1"/>
    <property type="molecule type" value="Genomic_DNA"/>
</dbReference>
<dbReference type="Proteomes" id="UP000198914">
    <property type="component" value="Unassembled WGS sequence"/>
</dbReference>
<feature type="domain" description="PilZ" evidence="1">
    <location>
        <begin position="4"/>
        <end position="71"/>
    </location>
</feature>
<name>A0A1H3NYC8_9RHOB</name>
<gene>
    <name evidence="2" type="ORF">SAMN05444004_104159</name>
</gene>
<organism evidence="2 3">
    <name type="scientific">Jannaschia faecimaris</name>
    <dbReference type="NCBI Taxonomy" id="1244108"/>
    <lineage>
        <taxon>Bacteria</taxon>
        <taxon>Pseudomonadati</taxon>
        <taxon>Pseudomonadota</taxon>
        <taxon>Alphaproteobacteria</taxon>
        <taxon>Rhodobacterales</taxon>
        <taxon>Roseobacteraceae</taxon>
        <taxon>Jannaschia</taxon>
    </lineage>
</organism>
<dbReference type="InterPro" id="IPR009875">
    <property type="entry name" value="PilZ_domain"/>
</dbReference>
<dbReference type="RefSeq" id="WP_092644153.1">
    <property type="nucleotide sequence ID" value="NZ_FNPX01000004.1"/>
</dbReference>
<reference evidence="3" key="1">
    <citation type="submission" date="2016-10" db="EMBL/GenBank/DDBJ databases">
        <authorList>
            <person name="Varghese N."/>
            <person name="Submissions S."/>
        </authorList>
    </citation>
    <scope>NUCLEOTIDE SEQUENCE [LARGE SCALE GENOMIC DNA]</scope>
    <source>
        <strain evidence="3">DSM 100420</strain>
    </source>
</reference>
<evidence type="ECO:0000313" key="2">
    <source>
        <dbReference type="EMBL" id="SDY93720.1"/>
    </source>
</evidence>
<accession>A0A1H3NYC8</accession>
<dbReference type="SUPFAM" id="SSF141371">
    <property type="entry name" value="PilZ domain-like"/>
    <property type="match status" value="1"/>
</dbReference>
<dbReference type="OrthoDB" id="7472137at2"/>
<protein>
    <submittedName>
        <fullName evidence="2">PilZ domain-containing protein</fullName>
    </submittedName>
</protein>
<sequence length="93" mass="9991">MQYRSRRIPSDSDITLIISGLKLTVRLLDVSETGLKVALAQAFPSGTAVTVQAARFDLSGIVRWSTEKETGILLSGPLKSDQQAELAGMSWAA</sequence>
<keyword evidence="3" id="KW-1185">Reference proteome</keyword>
<evidence type="ECO:0000259" key="1">
    <source>
        <dbReference type="Pfam" id="PF07238"/>
    </source>
</evidence>
<dbReference type="GO" id="GO:0035438">
    <property type="term" value="F:cyclic-di-GMP binding"/>
    <property type="evidence" value="ECO:0007669"/>
    <property type="project" value="InterPro"/>
</dbReference>
<dbReference type="AlphaFoldDB" id="A0A1H3NYC8"/>
<dbReference type="Pfam" id="PF07238">
    <property type="entry name" value="PilZ"/>
    <property type="match status" value="1"/>
</dbReference>